<dbReference type="Proteomes" id="UP000199420">
    <property type="component" value="Unassembled WGS sequence"/>
</dbReference>
<evidence type="ECO:0000313" key="6">
    <source>
        <dbReference type="EMBL" id="SEI41755.1"/>
    </source>
</evidence>
<dbReference type="InterPro" id="IPR014284">
    <property type="entry name" value="RNA_pol_sigma-70_dom"/>
</dbReference>
<keyword evidence="7" id="KW-1185">Reference proteome</keyword>
<dbReference type="Pfam" id="PF07638">
    <property type="entry name" value="Sigma70_ECF"/>
    <property type="match status" value="1"/>
</dbReference>
<comment type="similarity">
    <text evidence="1">Belongs to the sigma-70 factor family. ECF subfamily.</text>
</comment>
<dbReference type="AlphaFoldDB" id="A0A1H6QR98"/>
<dbReference type="EMBL" id="FNYC01000001">
    <property type="protein sequence ID" value="SEI41755.1"/>
    <property type="molecule type" value="Genomic_DNA"/>
</dbReference>
<name>A0A1H6QR98_9GAMM</name>
<feature type="domain" description="RNA polymerase sigma-70 ECF-like HTH" evidence="5">
    <location>
        <begin position="51"/>
        <end position="230"/>
    </location>
</feature>
<keyword evidence="3" id="KW-0731">Sigma factor</keyword>
<dbReference type="InterPro" id="IPR039425">
    <property type="entry name" value="RNA_pol_sigma-70-like"/>
</dbReference>
<evidence type="ECO:0000256" key="2">
    <source>
        <dbReference type="ARBA" id="ARBA00023015"/>
    </source>
</evidence>
<evidence type="ECO:0000256" key="4">
    <source>
        <dbReference type="ARBA" id="ARBA00023163"/>
    </source>
</evidence>
<evidence type="ECO:0000259" key="5">
    <source>
        <dbReference type="Pfam" id="PF07638"/>
    </source>
</evidence>
<organism evidence="6 7">
    <name type="scientific">Frateuria terrea</name>
    <dbReference type="NCBI Taxonomy" id="529704"/>
    <lineage>
        <taxon>Bacteria</taxon>
        <taxon>Pseudomonadati</taxon>
        <taxon>Pseudomonadota</taxon>
        <taxon>Gammaproteobacteria</taxon>
        <taxon>Lysobacterales</taxon>
        <taxon>Rhodanobacteraceae</taxon>
        <taxon>Frateuria</taxon>
    </lineage>
</organism>
<sequence>MRKRSLLPVAGKGLAYTFFQRPSLAVDPAGACRPGAIGREGTTIAVNNSVDVTRLLHSAQAGDAAALEEALRQMYAALHRLAGAQLRRNTSERTLSATALVNEAYLKVFGGHCPPQWESRGHLLGVAARAMREVLVDSARRRQAAKRPQDCDRIELSEISGSLMPEIDYVALLDSLDALEQLDPRQASIVSMRFFVGLSAEQIAAALGISATTVQREWRLARAWLQRELQA</sequence>
<dbReference type="InterPro" id="IPR036388">
    <property type="entry name" value="WH-like_DNA-bd_sf"/>
</dbReference>
<dbReference type="GO" id="GO:0016987">
    <property type="term" value="F:sigma factor activity"/>
    <property type="evidence" value="ECO:0007669"/>
    <property type="project" value="UniProtKB-KW"/>
</dbReference>
<evidence type="ECO:0000256" key="3">
    <source>
        <dbReference type="ARBA" id="ARBA00023082"/>
    </source>
</evidence>
<evidence type="ECO:0000313" key="7">
    <source>
        <dbReference type="Proteomes" id="UP000199420"/>
    </source>
</evidence>
<dbReference type="InterPro" id="IPR011517">
    <property type="entry name" value="RNA_pol_sigma70_ECF-like"/>
</dbReference>
<gene>
    <name evidence="6" type="ORF">SAMN04487997_0538</name>
</gene>
<dbReference type="InterPro" id="IPR053812">
    <property type="entry name" value="HTH_Sigma70_ECF-like"/>
</dbReference>
<proteinExistence type="inferred from homology"/>
<dbReference type="InterPro" id="IPR013325">
    <property type="entry name" value="RNA_pol_sigma_r2"/>
</dbReference>
<dbReference type="SUPFAM" id="SSF88659">
    <property type="entry name" value="Sigma3 and sigma4 domains of RNA polymerase sigma factors"/>
    <property type="match status" value="1"/>
</dbReference>
<dbReference type="CDD" id="cd06171">
    <property type="entry name" value="Sigma70_r4"/>
    <property type="match status" value="1"/>
</dbReference>
<keyword evidence="2" id="KW-0805">Transcription regulation</keyword>
<reference evidence="6 7" key="1">
    <citation type="submission" date="2016-10" db="EMBL/GenBank/DDBJ databases">
        <authorList>
            <person name="de Groot N.N."/>
        </authorList>
    </citation>
    <scope>NUCLEOTIDE SEQUENCE [LARGE SCALE GENOMIC DNA]</scope>
    <source>
        <strain evidence="6 7">DSM 26515</strain>
    </source>
</reference>
<protein>
    <submittedName>
        <fullName evidence="6">RNA polymerase sigma factor, TIGR02999 family</fullName>
    </submittedName>
</protein>
<evidence type="ECO:0000256" key="1">
    <source>
        <dbReference type="ARBA" id="ARBA00010641"/>
    </source>
</evidence>
<dbReference type="GO" id="GO:0006352">
    <property type="term" value="P:DNA-templated transcription initiation"/>
    <property type="evidence" value="ECO:0007669"/>
    <property type="project" value="InterPro"/>
</dbReference>
<dbReference type="STRING" id="529704.SAMN02927913_0454"/>
<accession>A0A1H6QR98</accession>
<keyword evidence="4" id="KW-0804">Transcription</keyword>
<dbReference type="InterPro" id="IPR013324">
    <property type="entry name" value="RNA_pol_sigma_r3/r4-like"/>
</dbReference>
<dbReference type="Gene3D" id="1.10.10.10">
    <property type="entry name" value="Winged helix-like DNA-binding domain superfamily/Winged helix DNA-binding domain"/>
    <property type="match status" value="1"/>
</dbReference>
<dbReference type="SUPFAM" id="SSF88946">
    <property type="entry name" value="Sigma2 domain of RNA polymerase sigma factors"/>
    <property type="match status" value="1"/>
</dbReference>
<dbReference type="NCBIfam" id="TIGR02999">
    <property type="entry name" value="Sig-70_X6"/>
    <property type="match status" value="1"/>
</dbReference>
<dbReference type="NCBIfam" id="TIGR02937">
    <property type="entry name" value="sigma70-ECF"/>
    <property type="match status" value="1"/>
</dbReference>
<dbReference type="PANTHER" id="PTHR43133">
    <property type="entry name" value="RNA POLYMERASE ECF-TYPE SIGMA FACTO"/>
    <property type="match status" value="1"/>
</dbReference>
<dbReference type="PANTHER" id="PTHR43133:SF39">
    <property type="entry name" value="SIMILAR TO RNA POLYMERASE SIGMA-E FACTOR"/>
    <property type="match status" value="1"/>
</dbReference>
<dbReference type="Gene3D" id="1.10.1740.10">
    <property type="match status" value="1"/>
</dbReference>